<reference evidence="1" key="1">
    <citation type="submission" date="2021-02" db="EMBL/GenBank/DDBJ databases">
        <authorList>
            <person name="Dougan E. K."/>
            <person name="Rhodes N."/>
            <person name="Thang M."/>
            <person name="Chan C."/>
        </authorList>
    </citation>
    <scope>NUCLEOTIDE SEQUENCE</scope>
</reference>
<comment type="caution">
    <text evidence="1">The sequence shown here is derived from an EMBL/GenBank/DDBJ whole genome shotgun (WGS) entry which is preliminary data.</text>
</comment>
<dbReference type="AlphaFoldDB" id="A0A812YIU1"/>
<sequence>AVRHKRRKHVAVLPGLPRGRFQRHPLAKVAPVAVPKHFGGSALLAAENVVCNNLGGQGPGDSDEPPELRFRRAGFVGDRPVDVVIQ</sequence>
<evidence type="ECO:0000313" key="1">
    <source>
        <dbReference type="EMBL" id="CAE7779133.1"/>
    </source>
</evidence>
<feature type="non-terminal residue" evidence="1">
    <location>
        <position position="1"/>
    </location>
</feature>
<name>A0A812YIU1_9DINO</name>
<proteinExistence type="predicted"/>
<dbReference type="EMBL" id="CAJNJA010041919">
    <property type="protein sequence ID" value="CAE7779133.1"/>
    <property type="molecule type" value="Genomic_DNA"/>
</dbReference>
<keyword evidence="2" id="KW-1185">Reference proteome</keyword>
<evidence type="ECO:0000313" key="2">
    <source>
        <dbReference type="Proteomes" id="UP000601435"/>
    </source>
</evidence>
<protein>
    <submittedName>
        <fullName evidence="1">Uncharacterized protein</fullName>
    </submittedName>
</protein>
<gene>
    <name evidence="1" type="ORF">SNEC2469_LOCUS22816</name>
</gene>
<feature type="non-terminal residue" evidence="1">
    <location>
        <position position="86"/>
    </location>
</feature>
<organism evidence="1 2">
    <name type="scientific">Symbiodinium necroappetens</name>
    <dbReference type="NCBI Taxonomy" id="1628268"/>
    <lineage>
        <taxon>Eukaryota</taxon>
        <taxon>Sar</taxon>
        <taxon>Alveolata</taxon>
        <taxon>Dinophyceae</taxon>
        <taxon>Suessiales</taxon>
        <taxon>Symbiodiniaceae</taxon>
        <taxon>Symbiodinium</taxon>
    </lineage>
</organism>
<dbReference type="OrthoDB" id="10633972at2759"/>
<dbReference type="Proteomes" id="UP000601435">
    <property type="component" value="Unassembled WGS sequence"/>
</dbReference>
<accession>A0A812YIU1</accession>